<organism evidence="2 3">
    <name type="scientific">Plasmodium malariae</name>
    <dbReference type="NCBI Taxonomy" id="5858"/>
    <lineage>
        <taxon>Eukaryota</taxon>
        <taxon>Sar</taxon>
        <taxon>Alveolata</taxon>
        <taxon>Apicomplexa</taxon>
        <taxon>Aconoidasida</taxon>
        <taxon>Haemosporida</taxon>
        <taxon>Plasmodiidae</taxon>
        <taxon>Plasmodium</taxon>
        <taxon>Plasmodium (Plasmodium)</taxon>
    </lineage>
</organism>
<dbReference type="AlphaFoldDB" id="A0A1A8X889"/>
<reference evidence="3" key="1">
    <citation type="submission" date="2016-05" db="EMBL/GenBank/DDBJ databases">
        <authorList>
            <person name="Naeem Raeece"/>
        </authorList>
    </citation>
    <scope>NUCLEOTIDE SEQUENCE [LARGE SCALE GENOMIC DNA]</scope>
</reference>
<accession>A0A1A8X889</accession>
<dbReference type="EMBL" id="FLQW01007057">
    <property type="protein sequence ID" value="SBT01462.1"/>
    <property type="molecule type" value="Genomic_DNA"/>
</dbReference>
<proteinExistence type="predicted"/>
<feature type="region of interest" description="Disordered" evidence="1">
    <location>
        <begin position="37"/>
        <end position="58"/>
    </location>
</feature>
<feature type="region of interest" description="Disordered" evidence="1">
    <location>
        <begin position="155"/>
        <end position="227"/>
    </location>
</feature>
<evidence type="ECO:0000256" key="1">
    <source>
        <dbReference type="SAM" id="MobiDB-lite"/>
    </source>
</evidence>
<evidence type="ECO:0000313" key="2">
    <source>
        <dbReference type="EMBL" id="SBT01462.1"/>
    </source>
</evidence>
<name>A0A1A8X889_PLAMA</name>
<evidence type="ECO:0000313" key="3">
    <source>
        <dbReference type="Proteomes" id="UP000078597"/>
    </source>
</evidence>
<sequence length="303" mass="34200">MILYLYKNIVASDKITNGGVANLRNGSQTNRTIPVQNEEENESNKNGKLQNSHEHVQPANKALISSTSAPNTKEVYLTDNEDKSAATARNGQDSTLDPLTLGLSEAFKLFYSSLYKPAVRTLLQDDKNKQKTNVHISGTPDDQKNKEETILLEYDNTAKNIVTDSEEEVRKEKEEESQEEDGVGNISEDLIDEEVKTDEDTEQGESLKKQSHSNGKDTTDISSDDNEPYTKLQAYINADYSGQEIETFLKSVVNLLGADSKFKDTLNNLTKDMTEYLQLNTFANWQMWHSDRTTKRKNDKTEE</sequence>
<feature type="compositionally biased region" description="Acidic residues" evidence="1">
    <location>
        <begin position="189"/>
        <end position="203"/>
    </location>
</feature>
<gene>
    <name evidence="2" type="ORF">PMALA_081790</name>
</gene>
<dbReference type="Proteomes" id="UP000078597">
    <property type="component" value="Unassembled WGS sequence"/>
</dbReference>
<dbReference type="VEuPathDB" id="PlasmoDB:PmUG01_10047100"/>
<protein>
    <submittedName>
        <fullName evidence="2">Uncharacterized protein</fullName>
    </submittedName>
</protein>